<gene>
    <name evidence="5" type="ORF">KFL_001700140</name>
</gene>
<organism evidence="5 6">
    <name type="scientific">Klebsormidium nitens</name>
    <name type="common">Green alga</name>
    <name type="synonym">Ulothrix nitens</name>
    <dbReference type="NCBI Taxonomy" id="105231"/>
    <lineage>
        <taxon>Eukaryota</taxon>
        <taxon>Viridiplantae</taxon>
        <taxon>Streptophyta</taxon>
        <taxon>Klebsormidiophyceae</taxon>
        <taxon>Klebsormidiales</taxon>
        <taxon>Klebsormidiaceae</taxon>
        <taxon>Klebsormidium</taxon>
    </lineage>
</organism>
<feature type="compositionally biased region" description="Polar residues" evidence="4">
    <location>
        <begin position="895"/>
        <end position="915"/>
    </location>
</feature>
<sequence>MWSSIAKLKDNFAAIANDVLDTADELENDEEVKSPDGYRGHHEERGGADGPADLELHEDVDLNDRSQADVEAELRWYKAEVERLSANDSDIQALSTNYSSLLRERELDIQRLQEQNKKLDDELQVTRQERVSQEESKRLQDRIKAISEELQRAADASQEQLASLQDHHRQQTSALLLKHKKELEEARAEASVSANGHDSNGFVSTEDLQARVQEALLRAQDAEKALQRAQEKEKDLTKQLAEKGKANEQVQASLGQREAELTKVKAVLANQEAAQNEAQQQLKKKEDETIDANERASQLQTERDQLLTEMRRRQSAQEEAETAATMLREQIQEALAQKESLTGQLTALRSELDTSSQAGQKEAEDLRERISRVERESAASRSADAQAHEREKAEIRYDYEKRVSELRGTIEQQEETLRTLRRQQEEGGEPSTEAAAREEELTRMKQEVGILQERLRSSEEATSRQSEEHQKELARTVEEKDKAKRDLARLKQHLLEKAEEESEKMSEDSTRIADLEARCVGLEAQRKALEERLAATRAELEKERATSTQGVQATADEVERLRGELDEALASLSSKDMELVNLNSALGQYYAETEAKERLQGEFHQAREELSRLAVELEASRKAISAKEAEKQSAAEKVAAVEARVVAAERGKAKLQDEIDRLRKALEQSMTRIHRMSSDSDQYVDRRIVIKLLVTYFEKRHSAEALDLMARILGFTEEDKKRVGLAQLGRRGVVSGVLGAPGRIVGAVFGGASAPSSPRASVSDRDPSSATFTDLWIDFLLKEAQQQEEQRRIDERAAEERNALAAMSEEQFTLPRSRSSLSPQSSASVANLPGVYNPNTYSSQVSSPTGGALPGVFYANALSPKQSAVSTGSDRRRSSLLDADGLALPSPRASGLQSGSGEFSSVPLNTNTGEK</sequence>
<name>A0A1Y1I3H4_KLENI</name>
<feature type="compositionally biased region" description="Basic and acidic residues" evidence="4">
    <location>
        <begin position="361"/>
        <end position="378"/>
    </location>
</feature>
<dbReference type="Proteomes" id="UP000054558">
    <property type="component" value="Unassembled WGS sequence"/>
</dbReference>
<keyword evidence="2" id="KW-0333">Golgi apparatus</keyword>
<keyword evidence="3" id="KW-0175">Coiled coil</keyword>
<dbReference type="OMA" id="QKLANCM"/>
<evidence type="ECO:0000256" key="3">
    <source>
        <dbReference type="ARBA" id="ARBA00023054"/>
    </source>
</evidence>
<feature type="region of interest" description="Disordered" evidence="4">
    <location>
        <begin position="451"/>
        <end position="480"/>
    </location>
</feature>
<feature type="region of interest" description="Disordered" evidence="4">
    <location>
        <begin position="349"/>
        <end position="392"/>
    </location>
</feature>
<keyword evidence="6" id="KW-1185">Reference proteome</keyword>
<proteinExistence type="predicted"/>
<feature type="compositionally biased region" description="Basic and acidic residues" evidence="4">
    <location>
        <begin position="453"/>
        <end position="480"/>
    </location>
</feature>
<dbReference type="AlphaFoldDB" id="A0A1Y1I3H4"/>
<evidence type="ECO:0000313" key="5">
    <source>
        <dbReference type="EMBL" id="GAQ83959.1"/>
    </source>
</evidence>
<feature type="region of interest" description="Disordered" evidence="4">
    <location>
        <begin position="23"/>
        <end position="54"/>
    </location>
</feature>
<feature type="compositionally biased region" description="Basic and acidic residues" evidence="4">
    <location>
        <begin position="31"/>
        <end position="47"/>
    </location>
</feature>
<reference evidence="5 6" key="1">
    <citation type="journal article" date="2014" name="Nat. Commun.">
        <title>Klebsormidium flaccidum genome reveals primary factors for plant terrestrial adaptation.</title>
        <authorList>
            <person name="Hori K."/>
            <person name="Maruyama F."/>
            <person name="Fujisawa T."/>
            <person name="Togashi T."/>
            <person name="Yamamoto N."/>
            <person name="Seo M."/>
            <person name="Sato S."/>
            <person name="Yamada T."/>
            <person name="Mori H."/>
            <person name="Tajima N."/>
            <person name="Moriyama T."/>
            <person name="Ikeuchi M."/>
            <person name="Watanabe M."/>
            <person name="Wada H."/>
            <person name="Kobayashi K."/>
            <person name="Saito M."/>
            <person name="Masuda T."/>
            <person name="Sasaki-Sekimoto Y."/>
            <person name="Mashiguchi K."/>
            <person name="Awai K."/>
            <person name="Shimojima M."/>
            <person name="Masuda S."/>
            <person name="Iwai M."/>
            <person name="Nobusawa T."/>
            <person name="Narise T."/>
            <person name="Kondo S."/>
            <person name="Saito H."/>
            <person name="Sato R."/>
            <person name="Murakawa M."/>
            <person name="Ihara Y."/>
            <person name="Oshima-Yamada Y."/>
            <person name="Ohtaka K."/>
            <person name="Satoh M."/>
            <person name="Sonobe K."/>
            <person name="Ishii M."/>
            <person name="Ohtani R."/>
            <person name="Kanamori-Sato M."/>
            <person name="Honoki R."/>
            <person name="Miyazaki D."/>
            <person name="Mochizuki H."/>
            <person name="Umetsu J."/>
            <person name="Higashi K."/>
            <person name="Shibata D."/>
            <person name="Kamiya Y."/>
            <person name="Sato N."/>
            <person name="Nakamura Y."/>
            <person name="Tabata S."/>
            <person name="Ida S."/>
            <person name="Kurokawa K."/>
            <person name="Ohta H."/>
        </authorList>
    </citation>
    <scope>NUCLEOTIDE SEQUENCE [LARGE SCALE GENOMIC DNA]</scope>
    <source>
        <strain evidence="5 6">NIES-2285</strain>
    </source>
</reference>
<evidence type="ECO:0000256" key="2">
    <source>
        <dbReference type="ARBA" id="ARBA00023034"/>
    </source>
</evidence>
<evidence type="ECO:0000256" key="4">
    <source>
        <dbReference type="SAM" id="MobiDB-lite"/>
    </source>
</evidence>
<dbReference type="PANTHER" id="PTHR18921:SF2">
    <property type="entry name" value="THYROID RECEPTOR-INTERACTING PROTEIN 11"/>
    <property type="match status" value="1"/>
</dbReference>
<dbReference type="GO" id="GO:0007030">
    <property type="term" value="P:Golgi organization"/>
    <property type="evidence" value="ECO:0000318"/>
    <property type="project" value="GO_Central"/>
</dbReference>
<dbReference type="GO" id="GO:0006888">
    <property type="term" value="P:endoplasmic reticulum to Golgi vesicle-mediated transport"/>
    <property type="evidence" value="ECO:0000318"/>
    <property type="project" value="GO_Central"/>
</dbReference>
<dbReference type="EMBL" id="DF237119">
    <property type="protein sequence ID" value="GAQ83959.1"/>
    <property type="molecule type" value="Genomic_DNA"/>
</dbReference>
<feature type="region of interest" description="Disordered" evidence="4">
    <location>
        <begin position="806"/>
        <end position="828"/>
    </location>
</feature>
<dbReference type="PANTHER" id="PTHR18921">
    <property type="entry name" value="MYOSIN HEAVY CHAIN - RELATED"/>
    <property type="match status" value="1"/>
</dbReference>
<feature type="compositionally biased region" description="Low complexity" evidence="4">
    <location>
        <begin position="814"/>
        <end position="828"/>
    </location>
</feature>
<feature type="region of interest" description="Disordered" evidence="4">
    <location>
        <begin position="866"/>
        <end position="915"/>
    </location>
</feature>
<feature type="compositionally biased region" description="Polar residues" evidence="4">
    <location>
        <begin position="349"/>
        <end position="359"/>
    </location>
</feature>
<protein>
    <submittedName>
        <fullName evidence="5">ER-Golgi vesicle-tethering protein</fullName>
    </submittedName>
</protein>
<dbReference type="OrthoDB" id="71227at2759"/>
<comment type="subcellular location">
    <subcellularLocation>
        <location evidence="1">Golgi apparatus</location>
    </subcellularLocation>
</comment>
<dbReference type="GO" id="GO:0031267">
    <property type="term" value="F:small GTPase binding"/>
    <property type="evidence" value="ECO:0000318"/>
    <property type="project" value="GO_Central"/>
</dbReference>
<evidence type="ECO:0000313" key="6">
    <source>
        <dbReference type="Proteomes" id="UP000054558"/>
    </source>
</evidence>
<dbReference type="GO" id="GO:0005794">
    <property type="term" value="C:Golgi apparatus"/>
    <property type="evidence" value="ECO:0000318"/>
    <property type="project" value="GO_Central"/>
</dbReference>
<evidence type="ECO:0000256" key="1">
    <source>
        <dbReference type="ARBA" id="ARBA00004555"/>
    </source>
</evidence>
<feature type="region of interest" description="Disordered" evidence="4">
    <location>
        <begin position="278"/>
        <end position="304"/>
    </location>
</feature>
<accession>A0A1Y1I3H4</accession>